<dbReference type="Proteomes" id="UP000799291">
    <property type="component" value="Unassembled WGS sequence"/>
</dbReference>
<dbReference type="GO" id="GO:0046872">
    <property type="term" value="F:metal ion binding"/>
    <property type="evidence" value="ECO:0007669"/>
    <property type="project" value="UniProtKB-KW"/>
</dbReference>
<proteinExistence type="inferred from homology"/>
<dbReference type="InterPro" id="IPR001384">
    <property type="entry name" value="Peptidase_M35"/>
</dbReference>
<keyword evidence="3 13" id="KW-0645">Protease</keyword>
<sequence length="374" mass="39370">MKLVDFGSHLQHYIDPIPSFSISIHRSFAMKFFALTAIASLANAVSLDFNKRDSTLDVKLELTGNTEVKASITNTGSEDLKVLKTGSFLDEAAVEKVSIFQGSSKVAFEGVKLRVNVADLSDDAFQVIAVGKTVEASFDIAIAHDLGAGGAFDIVSTGTLNVAAADSTELTSVVSYSSNTISATVDGAAAEKVRRNFKRAIVQSDCTGTRRTATTTALSNCRSLAAAAASAAVSNSAKLNEYFKSTSSSVASQVQAAFTRSASECGSSTSGNSRYYCTDQYGYCSSNVLAYTIPSLSVMVNCGIYFTALPALTRSCHAQDQATTTLHETMHLTSVQGADDLGYGYTNARQLTTAQALNNADSFALFANAIYAGC</sequence>
<dbReference type="Pfam" id="PF02102">
    <property type="entry name" value="Peptidase_M35"/>
    <property type="match status" value="1"/>
</dbReference>
<comment type="cofactor">
    <cofactor evidence="12 13">
        <name>Zn(2+)</name>
        <dbReference type="ChEBI" id="CHEBI:29105"/>
    </cofactor>
    <text evidence="12 13">Binds 1 zinc ion per subunit.</text>
</comment>
<feature type="binding site" evidence="12">
    <location>
        <position position="331"/>
    </location>
    <ligand>
        <name>Zn(2+)</name>
        <dbReference type="ChEBI" id="CHEBI:29105"/>
        <note>catalytic</note>
    </ligand>
</feature>
<evidence type="ECO:0000256" key="9">
    <source>
        <dbReference type="ARBA" id="ARBA00023049"/>
    </source>
</evidence>
<evidence type="ECO:0000256" key="12">
    <source>
        <dbReference type="PIRSR" id="PIRSR601384-2"/>
    </source>
</evidence>
<keyword evidence="4 13" id="KW-0165">Cleavage on pair of basic residues</keyword>
<gene>
    <name evidence="14" type="ORF">K458DRAFT_423058</name>
</gene>
<evidence type="ECO:0000256" key="8">
    <source>
        <dbReference type="ARBA" id="ARBA00022833"/>
    </source>
</evidence>
<keyword evidence="8 12" id="KW-0862">Zinc</keyword>
<keyword evidence="7 13" id="KW-0378">Hydrolase</keyword>
<dbReference type="SUPFAM" id="SSF55486">
    <property type="entry name" value="Metalloproteases ('zincins'), catalytic domain"/>
    <property type="match status" value="1"/>
</dbReference>
<comment type="subcellular location">
    <subcellularLocation>
        <location evidence="13">Secreted</location>
    </subcellularLocation>
</comment>
<reference evidence="14" key="1">
    <citation type="journal article" date="2020" name="Stud. Mycol.">
        <title>101 Dothideomycetes genomes: a test case for predicting lifestyles and emergence of pathogens.</title>
        <authorList>
            <person name="Haridas S."/>
            <person name="Albert R."/>
            <person name="Binder M."/>
            <person name="Bloem J."/>
            <person name="Labutti K."/>
            <person name="Salamov A."/>
            <person name="Andreopoulos B."/>
            <person name="Baker S."/>
            <person name="Barry K."/>
            <person name="Bills G."/>
            <person name="Bluhm B."/>
            <person name="Cannon C."/>
            <person name="Castanera R."/>
            <person name="Culley D."/>
            <person name="Daum C."/>
            <person name="Ezra D."/>
            <person name="Gonzalez J."/>
            <person name="Henrissat B."/>
            <person name="Kuo A."/>
            <person name="Liang C."/>
            <person name="Lipzen A."/>
            <person name="Lutzoni F."/>
            <person name="Magnuson J."/>
            <person name="Mondo S."/>
            <person name="Nolan M."/>
            <person name="Ohm R."/>
            <person name="Pangilinan J."/>
            <person name="Park H.-J."/>
            <person name="Ramirez L."/>
            <person name="Alfaro M."/>
            <person name="Sun H."/>
            <person name="Tritt A."/>
            <person name="Yoshinaga Y."/>
            <person name="Zwiers L.-H."/>
            <person name="Turgeon B."/>
            <person name="Goodwin S."/>
            <person name="Spatafora J."/>
            <person name="Crous P."/>
            <person name="Grigoriev I."/>
        </authorList>
    </citation>
    <scope>NUCLEOTIDE SEQUENCE</scope>
    <source>
        <strain evidence="14">CBS 122367</strain>
    </source>
</reference>
<keyword evidence="9 13" id="KW-0482">Metalloprotease</keyword>
<keyword evidence="6" id="KW-0732">Signal</keyword>
<evidence type="ECO:0000256" key="6">
    <source>
        <dbReference type="ARBA" id="ARBA00022729"/>
    </source>
</evidence>
<evidence type="ECO:0000256" key="5">
    <source>
        <dbReference type="ARBA" id="ARBA00022723"/>
    </source>
</evidence>
<evidence type="ECO:0000313" key="15">
    <source>
        <dbReference type="Proteomes" id="UP000799291"/>
    </source>
</evidence>
<dbReference type="GO" id="GO:0005576">
    <property type="term" value="C:extracellular region"/>
    <property type="evidence" value="ECO:0007669"/>
    <property type="project" value="UniProtKB-SubCell"/>
</dbReference>
<feature type="active site" evidence="11">
    <location>
        <position position="328"/>
    </location>
</feature>
<feature type="binding site" evidence="12">
    <location>
        <position position="340"/>
    </location>
    <ligand>
        <name>Zn(2+)</name>
        <dbReference type="ChEBI" id="CHEBI:29105"/>
        <note>catalytic</note>
    </ligand>
</feature>
<dbReference type="PANTHER" id="PTHR37016:SF2">
    <property type="entry name" value="NEUTRAL PROTEASE 2 HOMOLOG SNOG_02177"/>
    <property type="match status" value="1"/>
</dbReference>
<keyword evidence="5 12" id="KW-0479">Metal-binding</keyword>
<dbReference type="AlphaFoldDB" id="A0A6G1IJD7"/>
<name>A0A6G1IJD7_9PLEO</name>
<evidence type="ECO:0000256" key="2">
    <source>
        <dbReference type="ARBA" id="ARBA00010279"/>
    </source>
</evidence>
<comment type="similarity">
    <text evidence="2 13">Belongs to the peptidase M35 family.</text>
</comment>
<dbReference type="Gene3D" id="3.40.390.10">
    <property type="entry name" value="Collagenase (Catalytic Domain)"/>
    <property type="match status" value="1"/>
</dbReference>
<dbReference type="PRINTS" id="PR00768">
    <property type="entry name" value="DEUTEROLYSIN"/>
</dbReference>
<dbReference type="GO" id="GO:0006508">
    <property type="term" value="P:proteolysis"/>
    <property type="evidence" value="ECO:0007669"/>
    <property type="project" value="UniProtKB-KW"/>
</dbReference>
<feature type="binding site" evidence="12">
    <location>
        <position position="327"/>
    </location>
    <ligand>
        <name>Zn(2+)</name>
        <dbReference type="ChEBI" id="CHEBI:29105"/>
        <note>catalytic</note>
    </ligand>
</feature>
<evidence type="ECO:0000256" key="4">
    <source>
        <dbReference type="ARBA" id="ARBA00022685"/>
    </source>
</evidence>
<comment type="catalytic activity">
    <reaction evidence="1 13">
        <text>Preferential cleavage of bonds with hydrophobic residues in P1'. Also 3-Asn-|-Gln-4 and 8-Gly-|-Ser-9 bonds in insulin B chain.</text>
        <dbReference type="EC" id="3.4.24.39"/>
    </reaction>
</comment>
<dbReference type="EMBL" id="MU005612">
    <property type="protein sequence ID" value="KAF2678357.1"/>
    <property type="molecule type" value="Genomic_DNA"/>
</dbReference>
<evidence type="ECO:0000313" key="14">
    <source>
        <dbReference type="EMBL" id="KAF2678357.1"/>
    </source>
</evidence>
<organism evidence="14 15">
    <name type="scientific">Lentithecium fluviatile CBS 122367</name>
    <dbReference type="NCBI Taxonomy" id="1168545"/>
    <lineage>
        <taxon>Eukaryota</taxon>
        <taxon>Fungi</taxon>
        <taxon>Dikarya</taxon>
        <taxon>Ascomycota</taxon>
        <taxon>Pezizomycotina</taxon>
        <taxon>Dothideomycetes</taxon>
        <taxon>Pleosporomycetidae</taxon>
        <taxon>Pleosporales</taxon>
        <taxon>Massarineae</taxon>
        <taxon>Lentitheciaceae</taxon>
        <taxon>Lentithecium</taxon>
    </lineage>
</organism>
<dbReference type="GO" id="GO:0004222">
    <property type="term" value="F:metalloendopeptidase activity"/>
    <property type="evidence" value="ECO:0007669"/>
    <property type="project" value="InterPro"/>
</dbReference>
<evidence type="ECO:0000256" key="13">
    <source>
        <dbReference type="RuleBase" id="RU361126"/>
    </source>
</evidence>
<dbReference type="EC" id="3.4.24.39" evidence="13"/>
<comment type="function">
    <text evidence="13">Secreted metalloproteinase that allows assimilation of proteinaceous substrates. Shows high activities on basic nuclear substrates such as histone and protamine.</text>
</comment>
<evidence type="ECO:0000256" key="1">
    <source>
        <dbReference type="ARBA" id="ARBA00001187"/>
    </source>
</evidence>
<dbReference type="OrthoDB" id="412874at2759"/>
<dbReference type="InterPro" id="IPR024079">
    <property type="entry name" value="MetalloPept_cat_dom_sf"/>
</dbReference>
<dbReference type="Gene3D" id="2.60.40.2970">
    <property type="match status" value="1"/>
</dbReference>
<evidence type="ECO:0000256" key="10">
    <source>
        <dbReference type="ARBA" id="ARBA00023145"/>
    </source>
</evidence>
<dbReference type="InterPro" id="IPR050414">
    <property type="entry name" value="Fungal_M35_metalloproteases"/>
</dbReference>
<keyword evidence="15" id="KW-1185">Reference proteome</keyword>
<evidence type="ECO:0000256" key="11">
    <source>
        <dbReference type="PIRSR" id="PIRSR601384-1"/>
    </source>
</evidence>
<protein>
    <recommendedName>
        <fullName evidence="13">Neutral protease 2</fullName>
        <ecNumber evidence="13">3.4.24.39</ecNumber>
    </recommendedName>
    <alternativeName>
        <fullName evidence="13">Deuterolysin</fullName>
    </alternativeName>
</protein>
<keyword evidence="13" id="KW-0964">Secreted</keyword>
<accession>A0A6G1IJD7</accession>
<dbReference type="PANTHER" id="PTHR37016">
    <property type="match status" value="1"/>
</dbReference>
<evidence type="ECO:0000256" key="3">
    <source>
        <dbReference type="ARBA" id="ARBA00022670"/>
    </source>
</evidence>
<keyword evidence="10" id="KW-0865">Zymogen</keyword>
<dbReference type="CDD" id="cd11008">
    <property type="entry name" value="M35_deuterolysin_like"/>
    <property type="match status" value="1"/>
</dbReference>
<evidence type="ECO:0000256" key="7">
    <source>
        <dbReference type="ARBA" id="ARBA00022801"/>
    </source>
</evidence>